<reference evidence="1" key="1">
    <citation type="journal article" date="2015" name="Nature">
        <title>Complex archaea that bridge the gap between prokaryotes and eukaryotes.</title>
        <authorList>
            <person name="Spang A."/>
            <person name="Saw J.H."/>
            <person name="Jorgensen S.L."/>
            <person name="Zaremba-Niedzwiedzka K."/>
            <person name="Martijn J."/>
            <person name="Lind A.E."/>
            <person name="van Eijk R."/>
            <person name="Schleper C."/>
            <person name="Guy L."/>
            <person name="Ettema T.J."/>
        </authorList>
    </citation>
    <scope>NUCLEOTIDE SEQUENCE</scope>
</reference>
<organism evidence="1">
    <name type="scientific">marine sediment metagenome</name>
    <dbReference type="NCBI Taxonomy" id="412755"/>
    <lineage>
        <taxon>unclassified sequences</taxon>
        <taxon>metagenomes</taxon>
        <taxon>ecological metagenomes</taxon>
    </lineage>
</organism>
<name>A0A0F9P214_9ZZZZ</name>
<proteinExistence type="predicted"/>
<accession>A0A0F9P214</accession>
<gene>
    <name evidence="1" type="ORF">LCGC14_0898240</name>
</gene>
<comment type="caution">
    <text evidence="1">The sequence shown here is derived from an EMBL/GenBank/DDBJ whole genome shotgun (WGS) entry which is preliminary data.</text>
</comment>
<dbReference type="EMBL" id="LAZR01002909">
    <property type="protein sequence ID" value="KKN24104.1"/>
    <property type="molecule type" value="Genomic_DNA"/>
</dbReference>
<evidence type="ECO:0000313" key="1">
    <source>
        <dbReference type="EMBL" id="KKN24104.1"/>
    </source>
</evidence>
<sequence length="77" mass="8541">METEVLFRKEDFIDCAACGETVWRAACEGIRGGLAYAHMFTGVPPHRDPQTSDRFSCPVCGNTVMLNERTGEEIKTS</sequence>
<protein>
    <submittedName>
        <fullName evidence="1">Uncharacterized protein</fullName>
    </submittedName>
</protein>
<dbReference type="AlphaFoldDB" id="A0A0F9P214"/>